<sequence length="121" mass="13592">MLLFQLEAQMPYCHVILLPNISKVFIVYKGLRMSSHGICSYTCRNSTVSHEYVDFMMNLSTPTICKFFMGVLIGLCQGDKIQNLGKGSWAEGNGDTWVDYVITQSANVSVGSEHGWQNLYL</sequence>
<reference evidence="1" key="1">
    <citation type="journal article" date="2006" name="Science">
        <title>The genome of black cottonwood, Populus trichocarpa (Torr. &amp; Gray).</title>
        <authorList>
            <person name="Tuskan G.A."/>
            <person name="Difazio S."/>
            <person name="Jansson S."/>
            <person name="Bohlmann J."/>
            <person name="Grigoriev I."/>
            <person name="Hellsten U."/>
            <person name="Putnam N."/>
            <person name="Ralph S."/>
            <person name="Rombauts S."/>
            <person name="Salamov A."/>
            <person name="Schein J."/>
            <person name="Sterck L."/>
            <person name="Aerts A."/>
            <person name="Bhalerao R.R."/>
            <person name="Bhalerao R.P."/>
            <person name="Blaudez D."/>
            <person name="Boerjan W."/>
            <person name="Brun A."/>
            <person name="Brunner A."/>
            <person name="Busov V."/>
            <person name="Campbell M."/>
            <person name="Carlson J."/>
            <person name="Chalot M."/>
            <person name="Chapman J."/>
            <person name="Chen G.L."/>
            <person name="Cooper D."/>
            <person name="Coutinho P.M."/>
            <person name="Couturier J."/>
            <person name="Covert S."/>
            <person name="Cronk Q."/>
            <person name="Cunningham R."/>
            <person name="Davis J."/>
            <person name="Degroeve S."/>
            <person name="Dejardin A."/>
            <person name="Depamphilis C."/>
            <person name="Detter J."/>
            <person name="Dirks B."/>
            <person name="Dubchak I."/>
            <person name="Duplessis S."/>
            <person name="Ehlting J."/>
            <person name="Ellis B."/>
            <person name="Gendler K."/>
            <person name="Goodstein D."/>
            <person name="Gribskov M."/>
            <person name="Grimwood J."/>
            <person name="Groover A."/>
            <person name="Gunter L."/>
            <person name="Hamberger B."/>
            <person name="Heinze B."/>
            <person name="Helariutta Y."/>
            <person name="Henrissat B."/>
            <person name="Holligan D."/>
            <person name="Holt R."/>
            <person name="Huang W."/>
            <person name="Islam-Faridi N."/>
            <person name="Jones S."/>
            <person name="Jones-Rhoades M."/>
            <person name="Jorgensen R."/>
            <person name="Joshi C."/>
            <person name="Kangasjarvi J."/>
            <person name="Karlsson J."/>
            <person name="Kelleher C."/>
            <person name="Kirkpatrick R."/>
            <person name="Kirst M."/>
            <person name="Kohler A."/>
            <person name="Kalluri U."/>
            <person name="Larimer F."/>
            <person name="Leebens-Mack J."/>
            <person name="Leple J.C."/>
            <person name="Locascio P."/>
            <person name="Lou Y."/>
            <person name="Lucas S."/>
            <person name="Martin F."/>
            <person name="Montanini B."/>
            <person name="Napoli C."/>
            <person name="Nelson D.R."/>
            <person name="Nelson C."/>
            <person name="Nieminen K."/>
            <person name="Nilsson O."/>
            <person name="Pereda V."/>
            <person name="Peter G."/>
            <person name="Philippe R."/>
            <person name="Pilate G."/>
            <person name="Poliakov A."/>
            <person name="Razumovskaya J."/>
            <person name="Richardson P."/>
            <person name="Rinaldi C."/>
            <person name="Ritland K."/>
            <person name="Rouze P."/>
            <person name="Ryaboy D."/>
            <person name="Schmutz J."/>
            <person name="Schrader J."/>
            <person name="Segerman B."/>
            <person name="Shin H."/>
            <person name="Siddiqui A."/>
            <person name="Sterky F."/>
            <person name="Terry A."/>
            <person name="Tsai C.J."/>
            <person name="Uberbacher E."/>
            <person name="Unneberg P."/>
            <person name="Vahala J."/>
            <person name="Wall K."/>
            <person name="Wessler S."/>
            <person name="Yang G."/>
            <person name="Yin T."/>
            <person name="Douglas C."/>
            <person name="Marra M."/>
            <person name="Sandberg G."/>
            <person name="Van de Peer Y."/>
            <person name="Rokhsar D."/>
        </authorList>
    </citation>
    <scope>NUCLEOTIDE SEQUENCE [LARGE SCALE GENOMIC DNA]</scope>
    <source>
        <strain evidence="1">Nisqually-1</strain>
    </source>
</reference>
<proteinExistence type="predicted"/>
<protein>
    <submittedName>
        <fullName evidence="1">Uncharacterized protein</fullName>
    </submittedName>
</protein>
<dbReference type="InParanoid" id="A0A3N7H2M4"/>
<dbReference type="EMBL" id="KZ623513">
    <property type="protein sequence ID" value="RQO95134.1"/>
    <property type="molecule type" value="Genomic_DNA"/>
</dbReference>
<dbReference type="AlphaFoldDB" id="A0A3N7H2M4"/>
<evidence type="ECO:0000313" key="1">
    <source>
        <dbReference type="EMBL" id="RQO95134.1"/>
    </source>
</evidence>
<name>A0A3N7H2M4_POPTR</name>
<gene>
    <name evidence="1" type="ORF">POPTR_T144550</name>
</gene>
<reference evidence="1" key="2">
    <citation type="submission" date="2017-07" db="EMBL/GenBank/DDBJ databases">
        <title>WGS assembly of Populus trichocarpa.</title>
        <authorList>
            <person name="Tuskan G."/>
            <person name="Difazio S."/>
            <person name="Jansson S."/>
            <person name="Bohlmann J."/>
            <person name="Grigoriev I."/>
            <person name="Hellsten U."/>
            <person name="Putnam N."/>
            <person name="Ralph S."/>
            <person name="Rombauts S."/>
            <person name="Salamov A."/>
            <person name="Schein J."/>
            <person name="Sterck L."/>
            <person name="Aerts A."/>
            <person name="Bhalerao R."/>
            <person name="Bhalerao R."/>
            <person name="Blaudez D."/>
            <person name="Boerjan W."/>
            <person name="Brun A."/>
            <person name="Brunner A."/>
            <person name="Busov V."/>
            <person name="Campbell M."/>
            <person name="Carlson J."/>
            <person name="Chalot M."/>
            <person name="Chapman J."/>
            <person name="Chen G."/>
            <person name="Cooper D."/>
            <person name="Coutinho P."/>
            <person name="Couturier J."/>
            <person name="Covert S."/>
            <person name="Cronk Q."/>
            <person name="Cunningham R."/>
            <person name="Davis J."/>
            <person name="Degroeve S."/>
            <person name="Dejardin A."/>
            <person name="Depamphilis C."/>
            <person name="Detter J."/>
            <person name="Dirks B."/>
            <person name="Dubchak I."/>
            <person name="Duplessis S."/>
            <person name="Ehlting J."/>
            <person name="Ellis B."/>
            <person name="Gendler K."/>
            <person name="Goodstein D."/>
            <person name="Gribskov M."/>
            <person name="Grimwood J."/>
            <person name="Groover A."/>
            <person name="Gunter L."/>
            <person name="Hamberger B."/>
            <person name="Heinze B."/>
            <person name="Helariutta Y."/>
            <person name="Henrissat B."/>
            <person name="Holligan D."/>
            <person name="Holt R."/>
            <person name="Huang W."/>
            <person name="Islam-Faridi N."/>
            <person name="Jones S."/>
            <person name="Jones-Rhoades M."/>
            <person name="Jorgensen R."/>
            <person name="Joshi C."/>
            <person name="Kangasjarvi J."/>
            <person name="Karlsson J."/>
            <person name="Kelleher C."/>
            <person name="Kirkpatrick R."/>
            <person name="Kirst M."/>
            <person name="Kohler A."/>
            <person name="Kalluri U."/>
            <person name="Larimer F."/>
            <person name="Leebens-Mack J."/>
            <person name="Leple J."/>
            <person name="Locascio P."/>
            <person name="Lou Y."/>
            <person name="Lucas S."/>
            <person name="Martin F."/>
            <person name="Montanini B."/>
            <person name="Napoli C."/>
            <person name="Nelson D."/>
            <person name="Nelson C."/>
            <person name="Nieminen K."/>
            <person name="Nilsson O."/>
            <person name="Pereda V."/>
            <person name="Peter G."/>
            <person name="Philippe R."/>
            <person name="Pilate G."/>
            <person name="Poliakov A."/>
            <person name="Razumovskaya J."/>
            <person name="Richardson P."/>
            <person name="Rinaldi C."/>
            <person name="Ritland K."/>
            <person name="Rouze P."/>
            <person name="Ryaboy D."/>
            <person name="Schmutz J."/>
            <person name="Schrader J."/>
            <person name="Segerman B."/>
            <person name="Shin H."/>
            <person name="Siddiqui A."/>
            <person name="Sterky F."/>
            <person name="Terry A."/>
            <person name="Tsai C."/>
            <person name="Uberbacher E."/>
            <person name="Unneberg P."/>
            <person name="Vahala J."/>
            <person name="Wall K."/>
            <person name="Wessler S."/>
            <person name="Yang G."/>
            <person name="Yin T."/>
            <person name="Douglas C."/>
            <person name="Marra M."/>
            <person name="Sandberg G."/>
            <person name="Van De Peer Y."/>
            <person name="Rokhsar D."/>
        </authorList>
    </citation>
    <scope>NUCLEOTIDE SEQUENCE</scope>
    <source>
        <strain evidence="1">Nisqually-1</strain>
    </source>
</reference>
<organism evidence="1">
    <name type="scientific">Populus trichocarpa</name>
    <name type="common">Western balsam poplar</name>
    <name type="synonym">Populus balsamifera subsp. trichocarpa</name>
    <dbReference type="NCBI Taxonomy" id="3694"/>
    <lineage>
        <taxon>Eukaryota</taxon>
        <taxon>Viridiplantae</taxon>
        <taxon>Streptophyta</taxon>
        <taxon>Embryophyta</taxon>
        <taxon>Tracheophyta</taxon>
        <taxon>Spermatophyta</taxon>
        <taxon>Magnoliopsida</taxon>
        <taxon>eudicotyledons</taxon>
        <taxon>Gunneridae</taxon>
        <taxon>Pentapetalae</taxon>
        <taxon>rosids</taxon>
        <taxon>fabids</taxon>
        <taxon>Malpighiales</taxon>
        <taxon>Salicaceae</taxon>
        <taxon>Saliceae</taxon>
        <taxon>Populus</taxon>
    </lineage>
</organism>
<accession>A0A3N7H2M4</accession>